<feature type="region of interest" description="Disordered" evidence="12">
    <location>
        <begin position="424"/>
        <end position="444"/>
    </location>
</feature>
<evidence type="ECO:0000256" key="5">
    <source>
        <dbReference type="ARBA" id="ARBA00023015"/>
    </source>
</evidence>
<comment type="function">
    <text evidence="9">Probable transcriptional factor. Binds to the promoter of the SQUAMOSA gene.</text>
</comment>
<evidence type="ECO:0000313" key="15">
    <source>
        <dbReference type="Proteomes" id="UP000595140"/>
    </source>
</evidence>
<reference evidence="14 15" key="1">
    <citation type="submission" date="2018-04" db="EMBL/GenBank/DDBJ databases">
        <authorList>
            <person name="Vogel A."/>
        </authorList>
    </citation>
    <scope>NUCLEOTIDE SEQUENCE [LARGE SCALE GENOMIC DNA]</scope>
</reference>
<dbReference type="InterPro" id="IPR002110">
    <property type="entry name" value="Ankyrin_rpt"/>
</dbReference>
<feature type="compositionally biased region" description="Polar residues" evidence="12">
    <location>
        <begin position="186"/>
        <end position="207"/>
    </location>
</feature>
<accession>A0A484MX84</accession>
<proteinExistence type="predicted"/>
<evidence type="ECO:0000256" key="1">
    <source>
        <dbReference type="ARBA" id="ARBA00004123"/>
    </source>
</evidence>
<keyword evidence="10" id="KW-0040">ANK repeat</keyword>
<feature type="compositionally biased region" description="Low complexity" evidence="12">
    <location>
        <begin position="295"/>
        <end position="306"/>
    </location>
</feature>
<dbReference type="Pfam" id="PF26102">
    <property type="entry name" value="Ig_SPL7"/>
    <property type="match status" value="1"/>
</dbReference>
<dbReference type="InterPro" id="IPR036893">
    <property type="entry name" value="SBP_sf"/>
</dbReference>
<dbReference type="GO" id="GO:0008270">
    <property type="term" value="F:zinc ion binding"/>
    <property type="evidence" value="ECO:0007669"/>
    <property type="project" value="UniProtKB-KW"/>
</dbReference>
<keyword evidence="8" id="KW-0539">Nucleus</keyword>
<feature type="compositionally biased region" description="Low complexity" evidence="12">
    <location>
        <begin position="428"/>
        <end position="441"/>
    </location>
</feature>
<evidence type="ECO:0000256" key="7">
    <source>
        <dbReference type="ARBA" id="ARBA00023163"/>
    </source>
</evidence>
<evidence type="ECO:0000256" key="3">
    <source>
        <dbReference type="ARBA" id="ARBA00022771"/>
    </source>
</evidence>
<evidence type="ECO:0000256" key="9">
    <source>
        <dbReference type="ARBA" id="ARBA00056472"/>
    </source>
</evidence>
<dbReference type="PANTHER" id="PTHR31251">
    <property type="entry name" value="SQUAMOSA PROMOTER-BINDING-LIKE PROTEIN 4"/>
    <property type="match status" value="1"/>
</dbReference>
<dbReference type="Gene3D" id="4.10.1100.10">
    <property type="entry name" value="Transcription factor, SBP-box domain"/>
    <property type="match status" value="1"/>
</dbReference>
<comment type="subcellular location">
    <subcellularLocation>
        <location evidence="1">Nucleus</location>
    </subcellularLocation>
</comment>
<keyword evidence="7" id="KW-0804">Transcription</keyword>
<dbReference type="OrthoDB" id="514967at2759"/>
<dbReference type="InterPro" id="IPR044817">
    <property type="entry name" value="SBP-like"/>
</dbReference>
<keyword evidence="15" id="KW-1185">Reference proteome</keyword>
<dbReference type="FunFam" id="4.10.1100.10:FF:000001">
    <property type="entry name" value="Squamosa promoter-binding-like protein 14"/>
    <property type="match status" value="1"/>
</dbReference>
<dbReference type="SUPFAM" id="SSF48403">
    <property type="entry name" value="Ankyrin repeat"/>
    <property type="match status" value="1"/>
</dbReference>
<protein>
    <recommendedName>
        <fullName evidence="13">SBP-type domain-containing protein</fullName>
    </recommendedName>
</protein>
<keyword evidence="4" id="KW-0862">Zinc</keyword>
<dbReference type="PROSITE" id="PS50297">
    <property type="entry name" value="ANK_REP_REGION"/>
    <property type="match status" value="1"/>
</dbReference>
<evidence type="ECO:0000256" key="2">
    <source>
        <dbReference type="ARBA" id="ARBA00022723"/>
    </source>
</evidence>
<dbReference type="AlphaFoldDB" id="A0A484MX84"/>
<dbReference type="SUPFAM" id="SSF103612">
    <property type="entry name" value="SBT domain"/>
    <property type="match status" value="1"/>
</dbReference>
<evidence type="ECO:0000256" key="4">
    <source>
        <dbReference type="ARBA" id="ARBA00022833"/>
    </source>
</evidence>
<dbReference type="GO" id="GO:0003677">
    <property type="term" value="F:DNA binding"/>
    <property type="evidence" value="ECO:0007669"/>
    <property type="project" value="UniProtKB-KW"/>
</dbReference>
<keyword evidence="6" id="KW-0238">DNA-binding</keyword>
<evidence type="ECO:0000256" key="8">
    <source>
        <dbReference type="ARBA" id="ARBA00023242"/>
    </source>
</evidence>
<dbReference type="Gene3D" id="1.25.40.20">
    <property type="entry name" value="Ankyrin repeat-containing domain"/>
    <property type="match status" value="1"/>
</dbReference>
<dbReference type="PROSITE" id="PS50088">
    <property type="entry name" value="ANK_REPEAT"/>
    <property type="match status" value="1"/>
</dbReference>
<name>A0A484MX84_9ASTE</name>
<evidence type="ECO:0000256" key="10">
    <source>
        <dbReference type="PROSITE-ProRule" id="PRU00023"/>
    </source>
</evidence>
<organism evidence="14 15">
    <name type="scientific">Cuscuta campestris</name>
    <dbReference type="NCBI Taxonomy" id="132261"/>
    <lineage>
        <taxon>Eukaryota</taxon>
        <taxon>Viridiplantae</taxon>
        <taxon>Streptophyta</taxon>
        <taxon>Embryophyta</taxon>
        <taxon>Tracheophyta</taxon>
        <taxon>Spermatophyta</taxon>
        <taxon>Magnoliopsida</taxon>
        <taxon>eudicotyledons</taxon>
        <taxon>Gunneridae</taxon>
        <taxon>Pentapetalae</taxon>
        <taxon>asterids</taxon>
        <taxon>lamiids</taxon>
        <taxon>Solanales</taxon>
        <taxon>Convolvulaceae</taxon>
        <taxon>Cuscuteae</taxon>
        <taxon>Cuscuta</taxon>
        <taxon>Cuscuta subgen. Grammica</taxon>
        <taxon>Cuscuta sect. Cleistogrammica</taxon>
    </lineage>
</organism>
<feature type="region of interest" description="Disordered" evidence="12">
    <location>
        <begin position="173"/>
        <end position="207"/>
    </location>
</feature>
<keyword evidence="5" id="KW-0805">Transcription regulation</keyword>
<evidence type="ECO:0000313" key="14">
    <source>
        <dbReference type="EMBL" id="VFQ92414.1"/>
    </source>
</evidence>
<dbReference type="EMBL" id="OOIL02004536">
    <property type="protein sequence ID" value="VFQ92414.1"/>
    <property type="molecule type" value="Genomic_DNA"/>
</dbReference>
<sequence>MEELSARIASPVLNQLGGCLPHSMAKKRSLQFQPMNPLATWNPKSWDWDSNRFLAKPKEYERAELQVRVDENLSLNLGGSGLNSVEGIASRPNKRGRSGSPNAVNYPMCQVDECRENLTSAKDYHRRHKVCELHSKAVKALVREQVQRFCQQCSRFHLLSEFDEGKRSCRRRLAGHNKRRRKSQPTDDNTSPRPSIPGNNGNSENHSNLDIVNLLAVLGSPHGINNEGRSANRPLVPDKDKIIEVFSKMKTLPLADEKSRASGRDFKDCNMSSPSTLDLLAPLSATPPAPAMDIQSQQSGSYQSSGDTDFHHVPEIRGPHLPLQLFSSQTEEDDSPPRLSVSGKYFSSESSNPSGEMSPSSSPPAVCNLFPIPVSNASSKEEHTRENTMNFNASKANGCFKLFGGSINGTDVVSSTQSPIAYRTGYTSSSGSDHSPSSMSSDPQDRTGRIIFKLFDKNPSHLPGTLRTQIYSWLSNIPSEMESYIRPGCIFISLYLSMPRFVWEHVEEHLCQYADALVKDVDPQFWASGRFLIRTRKRMALHRDGNVRACKLWRKWKSPELICVSPLAIIGGQEICLTLKGRNLNCPNIKINCTHASDYTIRSVHSSAGQDTAHDEIILGNFVIHATSPNRLGRCFIEAENGLGGTTFPVIVSDSVAVCEELRRLESEIREVPKKVLEQENQMATGSREEVVHFLNEVGWLFQRKHNSSMHDFKIRRFKFLLIFSVERDFVEVVKTLLDILLEITLARNASKESLELVSELHILSRAVKRKCRKMVDLLIHYSICYEKTSVHYIFTPNAPGPGGITPLHLAASTSNSDDIVDALTNDPQQMGLDGWNSLVDESGLSPGAYATMRNHHSYNALVSQKLADRENRQLSVVIDGGNEIADHVWLELEQQDHKPLPPPLAAAAAGGKSCSKCAIMEYTTTRRGVRGGPQGGLLCRPYIHSMLAIAAVCACVCILFRGSPYVGSVAPLKWESLDFGPV</sequence>
<dbReference type="PROSITE" id="PS51141">
    <property type="entry name" value="ZF_SBP"/>
    <property type="match status" value="1"/>
</dbReference>
<dbReference type="PANTHER" id="PTHR31251:SF110">
    <property type="entry name" value="SQUAMOSA PROMOTER-BINDING-LIKE PROTEIN 14"/>
    <property type="match status" value="1"/>
</dbReference>
<feature type="compositionally biased region" description="Low complexity" evidence="12">
    <location>
        <begin position="347"/>
        <end position="364"/>
    </location>
</feature>
<feature type="compositionally biased region" description="Low complexity" evidence="12">
    <location>
        <begin position="272"/>
        <end position="284"/>
    </location>
</feature>
<feature type="compositionally biased region" description="Basic and acidic residues" evidence="12">
    <location>
        <begin position="255"/>
        <end position="268"/>
    </location>
</feature>
<keyword evidence="2" id="KW-0479">Metal-binding</keyword>
<dbReference type="InterPro" id="IPR036770">
    <property type="entry name" value="Ankyrin_rpt-contain_sf"/>
</dbReference>
<feature type="region of interest" description="Disordered" evidence="12">
    <location>
        <begin position="328"/>
        <end position="364"/>
    </location>
</feature>
<dbReference type="Pfam" id="PF03110">
    <property type="entry name" value="SBP"/>
    <property type="match status" value="1"/>
</dbReference>
<dbReference type="GO" id="GO:0005634">
    <property type="term" value="C:nucleus"/>
    <property type="evidence" value="ECO:0007669"/>
    <property type="project" value="UniProtKB-SubCell"/>
</dbReference>
<feature type="compositionally biased region" description="Basic residues" evidence="12">
    <location>
        <begin position="173"/>
        <end position="183"/>
    </location>
</feature>
<evidence type="ECO:0000259" key="13">
    <source>
        <dbReference type="PROSITE" id="PS51141"/>
    </source>
</evidence>
<keyword evidence="3 11" id="KW-0863">Zinc-finger</keyword>
<evidence type="ECO:0000256" key="6">
    <source>
        <dbReference type="ARBA" id="ARBA00023125"/>
    </source>
</evidence>
<feature type="region of interest" description="Disordered" evidence="12">
    <location>
        <begin position="255"/>
        <end position="316"/>
    </location>
</feature>
<feature type="domain" description="SBP-type" evidence="13">
    <location>
        <begin position="106"/>
        <end position="183"/>
    </location>
</feature>
<evidence type="ECO:0000256" key="11">
    <source>
        <dbReference type="PROSITE-ProRule" id="PRU00470"/>
    </source>
</evidence>
<evidence type="ECO:0000256" key="12">
    <source>
        <dbReference type="SAM" id="MobiDB-lite"/>
    </source>
</evidence>
<dbReference type="InterPro" id="IPR004333">
    <property type="entry name" value="SBP_dom"/>
</dbReference>
<feature type="repeat" description="ANK" evidence="10">
    <location>
        <begin position="803"/>
        <end position="824"/>
    </location>
</feature>
<gene>
    <name evidence="14" type="ORF">CCAM_LOCUS34190</name>
</gene>
<dbReference type="Proteomes" id="UP000595140">
    <property type="component" value="Unassembled WGS sequence"/>
</dbReference>